<dbReference type="GO" id="GO:0003677">
    <property type="term" value="F:DNA binding"/>
    <property type="evidence" value="ECO:0007669"/>
    <property type="project" value="InterPro"/>
</dbReference>
<dbReference type="AlphaFoldDB" id="A0A5S4WHI2"/>
<proteinExistence type="predicted"/>
<name>A0A5S4WHI2_9BRAD</name>
<reference evidence="2 3" key="1">
    <citation type="submission" date="2019-08" db="EMBL/GenBank/DDBJ databases">
        <title>Bradyrhizobium hipponensis sp. nov., a rhizobium isolated from a Lupinus angustifolius root nodule in Tunisia.</title>
        <authorList>
            <person name="Off K."/>
            <person name="Rejili M."/>
            <person name="Mars M."/>
            <person name="Brachmann A."/>
            <person name="Marin M."/>
        </authorList>
    </citation>
    <scope>NUCLEOTIDE SEQUENCE [LARGE SCALE GENOMIC DNA]</scope>
    <source>
        <strain evidence="2 3">CTAW11</strain>
    </source>
</reference>
<dbReference type="SUPFAM" id="SSF56349">
    <property type="entry name" value="DNA breaking-rejoining enzymes"/>
    <property type="match status" value="1"/>
</dbReference>
<dbReference type="OrthoDB" id="7806020at2"/>
<dbReference type="RefSeq" id="WP_148753193.1">
    <property type="nucleotide sequence ID" value="NZ_VSSR01000038.1"/>
</dbReference>
<gene>
    <name evidence="2" type="ORF">FXB38_22695</name>
</gene>
<evidence type="ECO:0000313" key="2">
    <source>
        <dbReference type="EMBL" id="TYL81646.1"/>
    </source>
</evidence>
<comment type="caution">
    <text evidence="2">The sequence shown here is derived from an EMBL/GenBank/DDBJ whole genome shotgun (WGS) entry which is preliminary data.</text>
</comment>
<dbReference type="InterPro" id="IPR011010">
    <property type="entry name" value="DNA_brk_join_enz"/>
</dbReference>
<dbReference type="Proteomes" id="UP000324853">
    <property type="component" value="Unassembled WGS sequence"/>
</dbReference>
<dbReference type="EMBL" id="VSSR01000038">
    <property type="protein sequence ID" value="TYL81646.1"/>
    <property type="molecule type" value="Genomic_DNA"/>
</dbReference>
<feature type="region of interest" description="Disordered" evidence="1">
    <location>
        <begin position="95"/>
        <end position="114"/>
    </location>
</feature>
<protein>
    <recommendedName>
        <fullName evidence="4">Site-specific integrase</fullName>
    </recommendedName>
</protein>
<keyword evidence="3" id="KW-1185">Reference proteome</keyword>
<evidence type="ECO:0000313" key="3">
    <source>
        <dbReference type="Proteomes" id="UP000324853"/>
    </source>
</evidence>
<evidence type="ECO:0000256" key="1">
    <source>
        <dbReference type="SAM" id="MobiDB-lite"/>
    </source>
</evidence>
<organism evidence="2 3">
    <name type="scientific">Bradyrhizobium cytisi</name>
    <dbReference type="NCBI Taxonomy" id="515489"/>
    <lineage>
        <taxon>Bacteria</taxon>
        <taxon>Pseudomonadati</taxon>
        <taxon>Pseudomonadota</taxon>
        <taxon>Alphaproteobacteria</taxon>
        <taxon>Hyphomicrobiales</taxon>
        <taxon>Nitrobacteraceae</taxon>
        <taxon>Bradyrhizobium</taxon>
    </lineage>
</organism>
<evidence type="ECO:0008006" key="4">
    <source>
        <dbReference type="Google" id="ProtNLM"/>
    </source>
</evidence>
<sequence length="333" mass="37101">MTTHKMATRNDKTEDAYRKRAAQLANSAKKKARRRVSPTELAQNLIARRAELAPSTFRQNRAAITFMMNEVAKDQPALEPETRAVIAMLKDVESVDRPDDGVPRTSARKQKRLDDDLDRISHGALATTSPNASALVDCLTVGSLTGARLVEWPTARFGRSDDPDYTWQLTLVNGKQGNGRAHGETRVLRWEWLPEELVDQTKAWIFAAREAAANGSYETLITTLESLMRRLTKQLFPTRKRRPTLSSARHAATARWKMNYVVSARSAEDKELGLAIVAALLGHATDETATRHYARAGEAHGRFPTPTPDPAEVARVRKRYSTALGARRTVPKP</sequence>
<accession>A0A5S4WHI2</accession>